<evidence type="ECO:0000256" key="4">
    <source>
        <dbReference type="ARBA" id="ARBA00022786"/>
    </source>
</evidence>
<feature type="active site" description="Glycyl thioester intermediate" evidence="6">
    <location>
        <position position="89"/>
    </location>
</feature>
<evidence type="ECO:0000313" key="10">
    <source>
        <dbReference type="Proteomes" id="UP000789508"/>
    </source>
</evidence>
<protein>
    <recommendedName>
        <fullName evidence="1">E2 ubiquitin-conjugating enzyme</fullName>
        <ecNumber evidence="1">2.3.2.23</ecNumber>
    </recommendedName>
</protein>
<keyword evidence="3 7" id="KW-0547">Nucleotide-binding</keyword>
<dbReference type="EMBL" id="CAJVPS010001939">
    <property type="protein sequence ID" value="CAG8555158.1"/>
    <property type="molecule type" value="Genomic_DNA"/>
</dbReference>
<dbReference type="PANTHER" id="PTHR24068">
    <property type="entry name" value="UBIQUITIN-CONJUGATING ENZYME E2"/>
    <property type="match status" value="1"/>
</dbReference>
<dbReference type="InterPro" id="IPR016135">
    <property type="entry name" value="UBQ-conjugating_enzyme/RWD"/>
</dbReference>
<evidence type="ECO:0000256" key="3">
    <source>
        <dbReference type="ARBA" id="ARBA00022741"/>
    </source>
</evidence>
<dbReference type="Proteomes" id="UP000789508">
    <property type="component" value="Unassembled WGS sequence"/>
</dbReference>
<dbReference type="OrthoDB" id="9978460at2759"/>
<evidence type="ECO:0000256" key="5">
    <source>
        <dbReference type="ARBA" id="ARBA00022840"/>
    </source>
</evidence>
<gene>
    <name evidence="9" type="ORF">ALEPTO_LOCUS6072</name>
</gene>
<evidence type="ECO:0000256" key="7">
    <source>
        <dbReference type="RuleBase" id="RU362109"/>
    </source>
</evidence>
<keyword evidence="2" id="KW-0808">Transferase</keyword>
<dbReference type="EC" id="2.3.2.23" evidence="1"/>
<dbReference type="CDD" id="cd23805">
    <property type="entry name" value="UBCc_UBE2T"/>
    <property type="match status" value="1"/>
</dbReference>
<sequence length="362" mass="40609">MSTSKILPRMKRELEILERDTAPGIICYPVDDNLLNFAAEIKGPVDTPYEGGVFKVKVQIPQRYPMEPPKMQFVTPIYHPNVDDVGRICLDVLKIPPKGSWSPSLNISTTLTSLSVLMSDPNPDDPLSIDIAREFKDSPILFRQKAREATYNLVDNNNSREEIPVNSSQVDAQSVVTEEESFDVKKKKLSLSKAKTENNTITIDQTNEKMQQVTESSSRLEVIEDNNNSQINNVTRRDANLDVPIQTADQSENGTAALPVHETKSITTPADIESDSKNTILISETKSTPTNNTTVTTEKRVPLMEKANVLSLGSLSSSSFSNSTIDQKFEYETNKSEKKRSLLRKRTRNESIEKRMKFNNNV</sequence>
<dbReference type="InterPro" id="IPR000608">
    <property type="entry name" value="UBC"/>
</dbReference>
<organism evidence="9 10">
    <name type="scientific">Ambispora leptoticha</name>
    <dbReference type="NCBI Taxonomy" id="144679"/>
    <lineage>
        <taxon>Eukaryota</taxon>
        <taxon>Fungi</taxon>
        <taxon>Fungi incertae sedis</taxon>
        <taxon>Mucoromycota</taxon>
        <taxon>Glomeromycotina</taxon>
        <taxon>Glomeromycetes</taxon>
        <taxon>Archaeosporales</taxon>
        <taxon>Ambisporaceae</taxon>
        <taxon>Ambispora</taxon>
    </lineage>
</organism>
<proteinExistence type="inferred from homology"/>
<evidence type="ECO:0000259" key="8">
    <source>
        <dbReference type="PROSITE" id="PS50127"/>
    </source>
</evidence>
<evidence type="ECO:0000313" key="9">
    <source>
        <dbReference type="EMBL" id="CAG8555158.1"/>
    </source>
</evidence>
<accession>A0A9N9B6E8</accession>
<dbReference type="PROSITE" id="PS50127">
    <property type="entry name" value="UBC_2"/>
    <property type="match status" value="1"/>
</dbReference>
<keyword evidence="5 7" id="KW-0067">ATP-binding</keyword>
<comment type="similarity">
    <text evidence="7">Belongs to the ubiquitin-conjugating enzyme family.</text>
</comment>
<dbReference type="Pfam" id="PF00179">
    <property type="entry name" value="UQ_con"/>
    <property type="match status" value="1"/>
</dbReference>
<evidence type="ECO:0000256" key="1">
    <source>
        <dbReference type="ARBA" id="ARBA00012486"/>
    </source>
</evidence>
<name>A0A9N9B6E8_9GLOM</name>
<dbReference type="AlphaFoldDB" id="A0A9N9B6E8"/>
<dbReference type="GO" id="GO:0005524">
    <property type="term" value="F:ATP binding"/>
    <property type="evidence" value="ECO:0007669"/>
    <property type="project" value="UniProtKB-UniRule"/>
</dbReference>
<dbReference type="PROSITE" id="PS00183">
    <property type="entry name" value="UBC_1"/>
    <property type="match status" value="1"/>
</dbReference>
<dbReference type="InterPro" id="IPR023313">
    <property type="entry name" value="UBQ-conjugating_AS"/>
</dbReference>
<keyword evidence="4 7" id="KW-0833">Ubl conjugation pathway</keyword>
<dbReference type="GO" id="GO:0061631">
    <property type="term" value="F:ubiquitin conjugating enzyme activity"/>
    <property type="evidence" value="ECO:0007669"/>
    <property type="project" value="UniProtKB-EC"/>
</dbReference>
<keyword evidence="10" id="KW-1185">Reference proteome</keyword>
<evidence type="ECO:0000256" key="2">
    <source>
        <dbReference type="ARBA" id="ARBA00022679"/>
    </source>
</evidence>
<dbReference type="SMART" id="SM00212">
    <property type="entry name" value="UBCc"/>
    <property type="match status" value="1"/>
</dbReference>
<dbReference type="SUPFAM" id="SSF54495">
    <property type="entry name" value="UBC-like"/>
    <property type="match status" value="1"/>
</dbReference>
<feature type="domain" description="UBC core" evidence="8">
    <location>
        <begin position="5"/>
        <end position="155"/>
    </location>
</feature>
<comment type="caution">
    <text evidence="9">The sequence shown here is derived from an EMBL/GenBank/DDBJ whole genome shotgun (WGS) entry which is preliminary data.</text>
</comment>
<reference evidence="9" key="1">
    <citation type="submission" date="2021-06" db="EMBL/GenBank/DDBJ databases">
        <authorList>
            <person name="Kallberg Y."/>
            <person name="Tangrot J."/>
            <person name="Rosling A."/>
        </authorList>
    </citation>
    <scope>NUCLEOTIDE SEQUENCE</scope>
    <source>
        <strain evidence="9">FL130A</strain>
    </source>
</reference>
<evidence type="ECO:0000256" key="6">
    <source>
        <dbReference type="PROSITE-ProRule" id="PRU10133"/>
    </source>
</evidence>
<dbReference type="FunFam" id="3.10.110.10:FF:000041">
    <property type="entry name" value="Ubiquitin-conjugating enzyme E2 T"/>
    <property type="match status" value="1"/>
</dbReference>
<dbReference type="Gene3D" id="3.10.110.10">
    <property type="entry name" value="Ubiquitin Conjugating Enzyme"/>
    <property type="match status" value="1"/>
</dbReference>